<proteinExistence type="predicted"/>
<evidence type="ECO:0000313" key="3">
    <source>
        <dbReference type="EMBL" id="ASF89593.1"/>
    </source>
</evidence>
<geneLocation type="plasmid" evidence="2">
    <name>p1081-CTXM</name>
</geneLocation>
<dbReference type="Pfam" id="PF18974">
    <property type="entry name" value="DUF5710"/>
    <property type="match status" value="1"/>
</dbReference>
<dbReference type="EMBL" id="KJ460501">
    <property type="protein sequence ID" value="AHX39549.1"/>
    <property type="molecule type" value="Genomic_DNA"/>
</dbReference>
<accession>A0A023PY85</accession>
<reference evidence="2" key="1">
    <citation type="submission" date="2014-02" db="EMBL/GenBank/DDBJ databases">
        <title>Plasmid-encoding extended-spectrum beta-lactamase CTX-M-55 in a clinical Shigella sonnei strain, China.</title>
        <authorList>
            <person name="Qu F."/>
            <person name="Ying Z."/>
            <person name="Zhang C."/>
            <person name="Chen Z."/>
            <person name="Bao C."/>
            <person name="Chen S."/>
            <person name="Cui E."/>
            <person name="Yang H."/>
            <person name="Liu C."/>
            <person name="Mao Y."/>
            <person name="Zhou D."/>
        </authorList>
    </citation>
    <scope>NUCLEOTIDE SEQUENCE</scope>
    <source>
        <strain evidence="2">#1081</strain>
        <plasmid evidence="2">p1081-CTXM</plasmid>
    </source>
</reference>
<name>A0A023PY85_SHISO</name>
<keyword evidence="2" id="KW-0614">Plasmid</keyword>
<sequence>MNEPLEAELHSLFSFDIYPGASSEQNTGVKLAMARFYLNVPFEEKDLAKQKGAQWDQEQRKWFVPQGKNPIYFIRWIKELNEHDYNVFSQRFYIAESYQSCWRCKKTTPVFGIFLPRWYKYRDVIWGVDPAEWEDCILDEWYETSSPKGMEYFDSKKNMIYRWLTSRVWWTDLTKIEIISTSALSRINEYSKLYYPSHSKTAKMNYYANHCCHCNAMQGDFMMFNEPGGVFFPVTYEQAEKIRFHEVNETIFAKASYSLIPEAGGFIDL</sequence>
<dbReference type="AlphaFoldDB" id="A0A023PY85"/>
<protein>
    <submittedName>
        <fullName evidence="3">DNA primase TraC</fullName>
    </submittedName>
    <submittedName>
        <fullName evidence="2">Putative DNA primase</fullName>
    </submittedName>
</protein>
<feature type="domain" description="DUF5710" evidence="1">
    <location>
        <begin position="35"/>
        <end position="77"/>
    </location>
</feature>
<geneLocation type="plasmid" evidence="3">
    <name>p1173-CTXM</name>
</geneLocation>
<dbReference type="RefSeq" id="WP_001419737.1">
    <property type="nucleotide sequence ID" value="NZ_CATNSI010000006.1"/>
</dbReference>
<gene>
    <name evidence="2" type="primary">traC</name>
    <name evidence="2" type="ORF">BG81_073</name>
</gene>
<evidence type="ECO:0000313" key="2">
    <source>
        <dbReference type="EMBL" id="AHX39549.1"/>
    </source>
</evidence>
<dbReference type="EMBL" id="KY174331">
    <property type="protein sequence ID" value="ASF89593.1"/>
    <property type="molecule type" value="Genomic_DNA"/>
</dbReference>
<reference evidence="3" key="2">
    <citation type="submission" date="2016-11" db="EMBL/GenBank/DDBJ databases">
        <title>Complete sequence of p1220-CTXM, a pKP048-related IncFIIK plasmid carrying blaCTX-M-14.</title>
        <authorList>
            <person name="Zhang D."/>
            <person name="Yin Z."/>
            <person name="Zhao Y."/>
            <person name="Feng J."/>
            <person name="Jiang X."/>
            <person name="Liang Q."/>
            <person name="Liang L."/>
            <person name="Zhan Z."/>
            <person name="Chen W."/>
            <person name="Wang J."/>
            <person name="Li J."/>
            <person name="Zhou D."/>
        </authorList>
    </citation>
    <scope>NUCLEOTIDE SEQUENCE</scope>
    <source>
        <strain evidence="3">1173</strain>
        <plasmid evidence="3">p1173-CTXM</plasmid>
    </source>
</reference>
<dbReference type="InterPro" id="IPR043764">
    <property type="entry name" value="DUF5710"/>
</dbReference>
<organism evidence="2">
    <name type="scientific">Shigella sonnei</name>
    <dbReference type="NCBI Taxonomy" id="624"/>
    <lineage>
        <taxon>Bacteria</taxon>
        <taxon>Pseudomonadati</taxon>
        <taxon>Pseudomonadota</taxon>
        <taxon>Gammaproteobacteria</taxon>
        <taxon>Enterobacterales</taxon>
        <taxon>Enterobacteriaceae</taxon>
        <taxon>Shigella</taxon>
    </lineage>
</organism>
<evidence type="ECO:0000259" key="1">
    <source>
        <dbReference type="Pfam" id="PF18974"/>
    </source>
</evidence>